<dbReference type="SUPFAM" id="SSF52540">
    <property type="entry name" value="P-loop containing nucleoside triphosphate hydrolases"/>
    <property type="match status" value="1"/>
</dbReference>
<dbReference type="InterPro" id="IPR027417">
    <property type="entry name" value="P-loop_NTPase"/>
</dbReference>
<evidence type="ECO:0000259" key="1">
    <source>
        <dbReference type="Pfam" id="PF00004"/>
    </source>
</evidence>
<reference evidence="2 3" key="1">
    <citation type="journal article" date="2023" name="bioRxiv">
        <title>High-quality genome assemblies of four members of thePodospora anserinaspecies complex.</title>
        <authorList>
            <person name="Ament-Velasquez S.L."/>
            <person name="Vogan A.A."/>
            <person name="Wallerman O."/>
            <person name="Hartmann F."/>
            <person name="Gautier V."/>
            <person name="Silar P."/>
            <person name="Giraud T."/>
            <person name="Johannesson H."/>
        </authorList>
    </citation>
    <scope>NUCLEOTIDE SEQUENCE [LARGE SCALE GENOMIC DNA]</scope>
    <source>
        <strain evidence="2 3">CBS 112042</strain>
    </source>
</reference>
<dbReference type="GeneID" id="87892502"/>
<dbReference type="PANTHER" id="PTHR46411:SF3">
    <property type="entry name" value="AAA+ ATPASE DOMAIN-CONTAINING PROTEIN"/>
    <property type="match status" value="1"/>
</dbReference>
<dbReference type="EMBL" id="JAFFGZ010000009">
    <property type="protein sequence ID" value="KAK4638768.1"/>
    <property type="molecule type" value="Genomic_DNA"/>
</dbReference>
<sequence length="99" mass="11358">MLLLDEADVFLGARSDEGLIRNELVSIFLTKLEYYQGILFLTTNRFSAIDHTFQSRVDLFLPYYDLDSTQRRQVGSTSSNTLELRSLWLAKATWTVCAS</sequence>
<comment type="caution">
    <text evidence="2">The sequence shown here is derived from an EMBL/GenBank/DDBJ whole genome shotgun (WGS) entry which is preliminary data.</text>
</comment>
<keyword evidence="3" id="KW-1185">Reference proteome</keyword>
<protein>
    <recommendedName>
        <fullName evidence="1">ATPase AAA-type core domain-containing protein</fullName>
    </recommendedName>
</protein>
<feature type="domain" description="ATPase AAA-type core" evidence="1">
    <location>
        <begin position="2"/>
        <end position="59"/>
    </location>
</feature>
<evidence type="ECO:0000313" key="3">
    <source>
        <dbReference type="Proteomes" id="UP001322138"/>
    </source>
</evidence>
<accession>A0ABR0F4N1</accession>
<dbReference type="Pfam" id="PF00004">
    <property type="entry name" value="AAA"/>
    <property type="match status" value="1"/>
</dbReference>
<dbReference type="Gene3D" id="3.40.50.300">
    <property type="entry name" value="P-loop containing nucleotide triphosphate hydrolases"/>
    <property type="match status" value="1"/>
</dbReference>
<gene>
    <name evidence="2" type="ORF">QC761_0101380</name>
</gene>
<name>A0ABR0F4N1_9PEZI</name>
<evidence type="ECO:0000313" key="2">
    <source>
        <dbReference type="EMBL" id="KAK4638768.1"/>
    </source>
</evidence>
<proteinExistence type="predicted"/>
<dbReference type="Proteomes" id="UP001322138">
    <property type="component" value="Unassembled WGS sequence"/>
</dbReference>
<dbReference type="RefSeq" id="XP_062727744.1">
    <property type="nucleotide sequence ID" value="XM_062873119.1"/>
</dbReference>
<organism evidence="2 3">
    <name type="scientific">Podospora bellae-mahoneyi</name>
    <dbReference type="NCBI Taxonomy" id="2093777"/>
    <lineage>
        <taxon>Eukaryota</taxon>
        <taxon>Fungi</taxon>
        <taxon>Dikarya</taxon>
        <taxon>Ascomycota</taxon>
        <taxon>Pezizomycotina</taxon>
        <taxon>Sordariomycetes</taxon>
        <taxon>Sordariomycetidae</taxon>
        <taxon>Sordariales</taxon>
        <taxon>Podosporaceae</taxon>
        <taxon>Podospora</taxon>
    </lineage>
</organism>
<dbReference type="InterPro" id="IPR003959">
    <property type="entry name" value="ATPase_AAA_core"/>
</dbReference>
<dbReference type="PANTHER" id="PTHR46411">
    <property type="entry name" value="FAMILY ATPASE, PUTATIVE-RELATED"/>
    <property type="match status" value="1"/>
</dbReference>